<dbReference type="EMBL" id="JACDUT010000013">
    <property type="protein sequence ID" value="MBA2876495.1"/>
    <property type="molecule type" value="Genomic_DNA"/>
</dbReference>
<dbReference type="Proteomes" id="UP000523087">
    <property type="component" value="Unassembled WGS sequence"/>
</dbReference>
<sequence length="40" mass="4946">MTVEFPWMRRSRGYRLKKEQGHYRVYKYQIIQAGGLTLFH</sequence>
<keyword evidence="2" id="KW-1185">Reference proteome</keyword>
<reference evidence="1 2" key="1">
    <citation type="submission" date="2020-07" db="EMBL/GenBank/DDBJ databases">
        <title>Genomic Encyclopedia of Type Strains, Phase IV (KMG-IV): sequencing the most valuable type-strain genomes for metagenomic binning, comparative biology and taxonomic classification.</title>
        <authorList>
            <person name="Goeker M."/>
        </authorList>
    </citation>
    <scope>NUCLEOTIDE SEQUENCE [LARGE SCALE GENOMIC DNA]</scope>
    <source>
        <strain evidence="1 2">DSM 15730</strain>
    </source>
</reference>
<dbReference type="AlphaFoldDB" id="A0A7V9Z9L6"/>
<name>A0A7V9Z9L6_9BACL</name>
<protein>
    <submittedName>
        <fullName evidence="1">Uncharacterized protein</fullName>
    </submittedName>
</protein>
<accession>A0A7V9Z9L6</accession>
<organism evidence="1 2">
    <name type="scientific">Thermaerobacillus caldiproteolyticus</name>
    <dbReference type="NCBI Taxonomy" id="247480"/>
    <lineage>
        <taxon>Bacteria</taxon>
        <taxon>Bacillati</taxon>
        <taxon>Bacillota</taxon>
        <taxon>Bacilli</taxon>
        <taxon>Bacillales</taxon>
        <taxon>Anoxybacillaceae</taxon>
        <taxon>Thermaerobacillus</taxon>
    </lineage>
</organism>
<evidence type="ECO:0000313" key="1">
    <source>
        <dbReference type="EMBL" id="MBA2876495.1"/>
    </source>
</evidence>
<evidence type="ECO:0000313" key="2">
    <source>
        <dbReference type="Proteomes" id="UP000523087"/>
    </source>
</evidence>
<proteinExistence type="predicted"/>
<gene>
    <name evidence="1" type="ORF">HNR31_003313</name>
</gene>
<comment type="caution">
    <text evidence="1">The sequence shown here is derived from an EMBL/GenBank/DDBJ whole genome shotgun (WGS) entry which is preliminary data.</text>
</comment>